<evidence type="ECO:0000313" key="3">
    <source>
        <dbReference type="Proteomes" id="UP000265515"/>
    </source>
</evidence>
<dbReference type="AlphaFoldDB" id="A0A388L2B0"/>
<comment type="caution">
    <text evidence="2">The sequence shown here is derived from an EMBL/GenBank/DDBJ whole genome shotgun (WGS) entry which is preliminary data.</text>
</comment>
<accession>A0A388L2B0</accession>
<evidence type="ECO:0008006" key="4">
    <source>
        <dbReference type="Google" id="ProtNLM"/>
    </source>
</evidence>
<keyword evidence="3" id="KW-1185">Reference proteome</keyword>
<reference evidence="2 3" key="1">
    <citation type="journal article" date="2018" name="Cell">
        <title>The Chara Genome: Secondary Complexity and Implications for Plant Terrestrialization.</title>
        <authorList>
            <person name="Nishiyama T."/>
            <person name="Sakayama H."/>
            <person name="Vries J.D."/>
            <person name="Buschmann H."/>
            <person name="Saint-Marcoux D."/>
            <person name="Ullrich K.K."/>
            <person name="Haas F.B."/>
            <person name="Vanderstraeten L."/>
            <person name="Becker D."/>
            <person name="Lang D."/>
            <person name="Vosolsobe S."/>
            <person name="Rombauts S."/>
            <person name="Wilhelmsson P.K.I."/>
            <person name="Janitza P."/>
            <person name="Kern R."/>
            <person name="Heyl A."/>
            <person name="Rumpler F."/>
            <person name="Villalobos L.I.A.C."/>
            <person name="Clay J.M."/>
            <person name="Skokan R."/>
            <person name="Toyoda A."/>
            <person name="Suzuki Y."/>
            <person name="Kagoshima H."/>
            <person name="Schijlen E."/>
            <person name="Tajeshwar N."/>
            <person name="Catarino B."/>
            <person name="Hetherington A.J."/>
            <person name="Saltykova A."/>
            <person name="Bonnot C."/>
            <person name="Breuninger H."/>
            <person name="Symeonidi A."/>
            <person name="Radhakrishnan G.V."/>
            <person name="Van Nieuwerburgh F."/>
            <person name="Deforce D."/>
            <person name="Chang C."/>
            <person name="Karol K.G."/>
            <person name="Hedrich R."/>
            <person name="Ulvskov P."/>
            <person name="Glockner G."/>
            <person name="Delwiche C.F."/>
            <person name="Petrasek J."/>
            <person name="Van de Peer Y."/>
            <person name="Friml J."/>
            <person name="Beilby M."/>
            <person name="Dolan L."/>
            <person name="Kohara Y."/>
            <person name="Sugano S."/>
            <person name="Fujiyama A."/>
            <person name="Delaux P.-M."/>
            <person name="Quint M."/>
            <person name="TheiBen G."/>
            <person name="Hagemann M."/>
            <person name="Harholt J."/>
            <person name="Dunand C."/>
            <person name="Zachgo S."/>
            <person name="Langdale J."/>
            <person name="Maumus F."/>
            <person name="Straeten D.V.D."/>
            <person name="Gould S.B."/>
            <person name="Rensing S.A."/>
        </authorList>
    </citation>
    <scope>NUCLEOTIDE SEQUENCE [LARGE SCALE GENOMIC DNA]</scope>
    <source>
        <strain evidence="2 3">S276</strain>
    </source>
</reference>
<name>A0A388L2B0_CHABU</name>
<sequence length="706" mass="80502">MKLQLQVEIAENWRRQQEEATEKAKAFEKTREREKTEVVVKNVSPKISSKVSPRISPKDKISKKGKWKKKKAMRHNTKRRASKRVVDMSTSSDSNDTNSSDSEDSSDTEEEALQVIRLLRQEKKRTKSKKSASRGRQARRTQDTAVEIGDDLRRAPIKTYERGDCSKKSTTPTSPENAGINEPMTPLESGYKGISAGFSREGFMDYTMAVMQEYSAKKVHQLRALCEKQGIKFTKKGDMIMELVKRQTELAYEGCFDTPNKKEKTVVGENPEEERTGATTTETGRTTMNTRSKTREASTPRVILRDTALVCPVLYRHAYGKMFVWNPDYQRVHCDETSVLSTCRTAYEYARLGDVGKWKTDEKLGKTYVIPKDKDLNRWRPIAPACDDPAMMGQRRCARALHCLITRYAGQLNFHLGSTNRLADQLRDAVESLRKQGCVSAIGRCYDIKEMFSSIPHDAVRDAVFELLRFFSDRGWRQVRVATRGKVYVMSKEGKGEVGYVKIRFDAIFKMVSYDLDHTYMRCGTTIWRQVVGIPMGKTTSPVLATVTCAMAESKFLRSLGSDRKLVLGWRMVDNVSIIVGCHENDQSQEKAALILAKFEDEYDSRLVLERKDGDNNVWSFIGGRMYVMSDPLQIHYTQETKNTNPLRQHAELQYQFMQDFASYSDKKTKKGVLSTTLKRLWYSTTSSTLCIGSIAYAVIESHLRG</sequence>
<feature type="compositionally biased region" description="Basic and acidic residues" evidence="1">
    <location>
        <begin position="16"/>
        <end position="38"/>
    </location>
</feature>
<feature type="compositionally biased region" description="Basic and acidic residues" evidence="1">
    <location>
        <begin position="150"/>
        <end position="167"/>
    </location>
</feature>
<protein>
    <recommendedName>
        <fullName evidence="4">Reverse transcriptase domain-containing protein</fullName>
    </recommendedName>
</protein>
<feature type="region of interest" description="Disordered" evidence="1">
    <location>
        <begin position="262"/>
        <end position="299"/>
    </location>
</feature>
<feature type="region of interest" description="Disordered" evidence="1">
    <location>
        <begin position="16"/>
        <end position="186"/>
    </location>
</feature>
<dbReference type="Gramene" id="GBG76450">
    <property type="protein sequence ID" value="GBG76450"/>
    <property type="gene ID" value="CBR_g22198"/>
</dbReference>
<feature type="compositionally biased region" description="Acidic residues" evidence="1">
    <location>
        <begin position="101"/>
        <end position="112"/>
    </location>
</feature>
<feature type="compositionally biased region" description="Basic residues" evidence="1">
    <location>
        <begin position="122"/>
        <end position="139"/>
    </location>
</feature>
<dbReference type="Proteomes" id="UP000265515">
    <property type="component" value="Unassembled WGS sequence"/>
</dbReference>
<organism evidence="2 3">
    <name type="scientific">Chara braunii</name>
    <name type="common">Braun's stonewort</name>
    <dbReference type="NCBI Taxonomy" id="69332"/>
    <lineage>
        <taxon>Eukaryota</taxon>
        <taxon>Viridiplantae</taxon>
        <taxon>Streptophyta</taxon>
        <taxon>Charophyceae</taxon>
        <taxon>Charales</taxon>
        <taxon>Characeae</taxon>
        <taxon>Chara</taxon>
    </lineage>
</organism>
<feature type="compositionally biased region" description="Low complexity" evidence="1">
    <location>
        <begin position="277"/>
        <end position="287"/>
    </location>
</feature>
<evidence type="ECO:0000313" key="2">
    <source>
        <dbReference type="EMBL" id="GBG76450.1"/>
    </source>
</evidence>
<gene>
    <name evidence="2" type="ORF">CBR_g22198</name>
</gene>
<feature type="compositionally biased region" description="Low complexity" evidence="1">
    <location>
        <begin position="89"/>
        <end position="100"/>
    </location>
</feature>
<proteinExistence type="predicted"/>
<evidence type="ECO:0000256" key="1">
    <source>
        <dbReference type="SAM" id="MobiDB-lite"/>
    </source>
</evidence>
<dbReference type="EMBL" id="BFEA01000245">
    <property type="protein sequence ID" value="GBG76450.1"/>
    <property type="molecule type" value="Genomic_DNA"/>
</dbReference>
<feature type="compositionally biased region" description="Basic residues" evidence="1">
    <location>
        <begin position="63"/>
        <end position="83"/>
    </location>
</feature>